<dbReference type="PANTHER" id="PTHR12250:SF0">
    <property type="entry name" value="GPI ETHANOLAMINE PHOSPHATE TRANSFERASE 1"/>
    <property type="match status" value="1"/>
</dbReference>
<evidence type="ECO:0000256" key="1">
    <source>
        <dbReference type="RuleBase" id="RU367138"/>
    </source>
</evidence>
<keyword evidence="1" id="KW-0256">Endoplasmic reticulum</keyword>
<comment type="similarity">
    <text evidence="1">Belongs to the PIGG/PIGN/PIGO family. PIGN subfamily.</text>
</comment>
<keyword evidence="1" id="KW-0808">Transferase</keyword>
<protein>
    <recommendedName>
        <fullName evidence="1">GPI ethanolamine phosphate transferase 1</fullName>
        <ecNumber evidence="1">2.-.-.-</ecNumber>
    </recommendedName>
</protein>
<organism evidence="2 3">
    <name type="scientific">Gossypium darwinii</name>
    <name type="common">Darwin's cotton</name>
    <name type="synonym">Gossypium barbadense var. darwinii</name>
    <dbReference type="NCBI Taxonomy" id="34276"/>
    <lineage>
        <taxon>Eukaryota</taxon>
        <taxon>Viridiplantae</taxon>
        <taxon>Streptophyta</taxon>
        <taxon>Embryophyta</taxon>
        <taxon>Tracheophyta</taxon>
        <taxon>Spermatophyta</taxon>
        <taxon>Magnoliopsida</taxon>
        <taxon>eudicotyledons</taxon>
        <taxon>Gunneridae</taxon>
        <taxon>Pentapetalae</taxon>
        <taxon>rosids</taxon>
        <taxon>malvids</taxon>
        <taxon>Malvales</taxon>
        <taxon>Malvaceae</taxon>
        <taxon>Malvoideae</taxon>
        <taxon>Gossypium</taxon>
    </lineage>
</organism>
<name>A0A5D2BJ74_GOSDA</name>
<keyword evidence="1" id="KW-0337">GPI-anchor biosynthesis</keyword>
<comment type="function">
    <text evidence="1">Ethanolamine phosphate transferase involved in glycosylphosphatidylinositol-anchor biosynthesis. Transfers ethanolamine phosphate to the first alpha-1,4-linked mannose of the glycosylphosphatidylinositol precursor of GPI-anchor.</text>
</comment>
<sequence length="108" mass="12666">MAEQTEKAFLKHPKVFLSTWATYPHEFEDFAIFLDLEIKQSHSLFFKPFKPLASYSSMLNQIEELLSARDYKAAMQLSENLRSLALKGLHYFQTFEDSLRLSLLFLLL</sequence>
<dbReference type="GO" id="GO:0006506">
    <property type="term" value="P:GPI anchor biosynthetic process"/>
    <property type="evidence" value="ECO:0007669"/>
    <property type="project" value="UniProtKB-KW"/>
</dbReference>
<keyword evidence="3" id="KW-1185">Reference proteome</keyword>
<dbReference type="InterPro" id="IPR007070">
    <property type="entry name" value="GPI_EtnP_transferase_1"/>
</dbReference>
<dbReference type="GO" id="GO:0051377">
    <property type="term" value="F:mannose-ethanolamine phosphotransferase activity"/>
    <property type="evidence" value="ECO:0007669"/>
    <property type="project" value="UniProtKB-UniRule"/>
</dbReference>
<comment type="pathway">
    <text evidence="1">Glycolipid biosynthesis; glycosylphosphatidylinositol-anchor biosynthesis.</text>
</comment>
<gene>
    <name evidence="2" type="ORF">ES288_D08G136200v1</name>
</gene>
<dbReference type="Proteomes" id="UP000323506">
    <property type="component" value="Chromosome D08"/>
</dbReference>
<comment type="subcellular location">
    <subcellularLocation>
        <location evidence="1">Endoplasmic reticulum membrane</location>
        <topology evidence="1">Multi-pass membrane protein</topology>
    </subcellularLocation>
</comment>
<proteinExistence type="inferred from homology"/>
<dbReference type="EMBL" id="CM017708">
    <property type="protein sequence ID" value="TYG57371.1"/>
    <property type="molecule type" value="Genomic_DNA"/>
</dbReference>
<dbReference type="GO" id="GO:0005789">
    <property type="term" value="C:endoplasmic reticulum membrane"/>
    <property type="evidence" value="ECO:0007669"/>
    <property type="project" value="UniProtKB-SubCell"/>
</dbReference>
<reference evidence="2 3" key="1">
    <citation type="submission" date="2019-06" db="EMBL/GenBank/DDBJ databases">
        <title>WGS assembly of Gossypium darwinii.</title>
        <authorList>
            <person name="Chen Z.J."/>
            <person name="Sreedasyam A."/>
            <person name="Ando A."/>
            <person name="Song Q."/>
            <person name="De L."/>
            <person name="Hulse-Kemp A."/>
            <person name="Ding M."/>
            <person name="Ye W."/>
            <person name="Kirkbride R."/>
            <person name="Jenkins J."/>
            <person name="Plott C."/>
            <person name="Lovell J."/>
            <person name="Lin Y.-M."/>
            <person name="Vaughn R."/>
            <person name="Liu B."/>
            <person name="Li W."/>
            <person name="Simpson S."/>
            <person name="Scheffler B."/>
            <person name="Saski C."/>
            <person name="Grover C."/>
            <person name="Hu G."/>
            <person name="Conover J."/>
            <person name="Carlson J."/>
            <person name="Shu S."/>
            <person name="Boston L."/>
            <person name="Williams M."/>
            <person name="Peterson D."/>
            <person name="Mcgee K."/>
            <person name="Jones D."/>
            <person name="Wendel J."/>
            <person name="Stelly D."/>
            <person name="Grimwood J."/>
            <person name="Schmutz J."/>
        </authorList>
    </citation>
    <scope>NUCLEOTIDE SEQUENCE [LARGE SCALE GENOMIC DNA]</scope>
    <source>
        <strain evidence="2">1808015.09</strain>
    </source>
</reference>
<dbReference type="PANTHER" id="PTHR12250">
    <property type="entry name" value="PHOSPHATIDYLINOSITOL GLYCAN, CLASS N"/>
    <property type="match status" value="1"/>
</dbReference>
<dbReference type="EC" id="2.-.-.-" evidence="1"/>
<evidence type="ECO:0000313" key="2">
    <source>
        <dbReference type="EMBL" id="TYG57371.1"/>
    </source>
</evidence>
<evidence type="ECO:0000313" key="3">
    <source>
        <dbReference type="Proteomes" id="UP000323506"/>
    </source>
</evidence>
<dbReference type="AlphaFoldDB" id="A0A5D2BJ74"/>
<accession>A0A5D2BJ74</accession>